<accession>A0ABU7EL00</accession>
<organism evidence="2 3">
    <name type="scientific">Characodon lateralis</name>
    <dbReference type="NCBI Taxonomy" id="208331"/>
    <lineage>
        <taxon>Eukaryota</taxon>
        <taxon>Metazoa</taxon>
        <taxon>Chordata</taxon>
        <taxon>Craniata</taxon>
        <taxon>Vertebrata</taxon>
        <taxon>Euteleostomi</taxon>
        <taxon>Actinopterygii</taxon>
        <taxon>Neopterygii</taxon>
        <taxon>Teleostei</taxon>
        <taxon>Neoteleostei</taxon>
        <taxon>Acanthomorphata</taxon>
        <taxon>Ovalentaria</taxon>
        <taxon>Atherinomorphae</taxon>
        <taxon>Cyprinodontiformes</taxon>
        <taxon>Goodeidae</taxon>
        <taxon>Characodon</taxon>
    </lineage>
</organism>
<name>A0ABU7EL00_9TELE</name>
<proteinExistence type="predicted"/>
<sequence>MAPCFLDPKEEDADVGSARSGEKKSVVLQQHGEVQLQQGRVSFRQAHARRRRDDHIHVWSRCSLVAFVPRCVLGLFLSLCPGRTWSCILCPGLVLVSPPAP</sequence>
<feature type="region of interest" description="Disordered" evidence="1">
    <location>
        <begin position="1"/>
        <end position="22"/>
    </location>
</feature>
<dbReference type="Proteomes" id="UP001352852">
    <property type="component" value="Unassembled WGS sequence"/>
</dbReference>
<evidence type="ECO:0000313" key="3">
    <source>
        <dbReference type="Proteomes" id="UP001352852"/>
    </source>
</evidence>
<comment type="caution">
    <text evidence="2">The sequence shown here is derived from an EMBL/GenBank/DDBJ whole genome shotgun (WGS) entry which is preliminary data.</text>
</comment>
<gene>
    <name evidence="2" type="ORF">CHARACLAT_016844</name>
</gene>
<dbReference type="EMBL" id="JAHUTJ010058764">
    <property type="protein sequence ID" value="MED6287485.1"/>
    <property type="molecule type" value="Genomic_DNA"/>
</dbReference>
<evidence type="ECO:0000256" key="1">
    <source>
        <dbReference type="SAM" id="MobiDB-lite"/>
    </source>
</evidence>
<protein>
    <submittedName>
        <fullName evidence="2">Uncharacterized protein</fullName>
    </submittedName>
</protein>
<evidence type="ECO:0000313" key="2">
    <source>
        <dbReference type="EMBL" id="MED6287485.1"/>
    </source>
</evidence>
<keyword evidence="3" id="KW-1185">Reference proteome</keyword>
<reference evidence="2 3" key="1">
    <citation type="submission" date="2021-06" db="EMBL/GenBank/DDBJ databases">
        <authorList>
            <person name="Palmer J.M."/>
        </authorList>
    </citation>
    <scope>NUCLEOTIDE SEQUENCE [LARGE SCALE GENOMIC DNA]</scope>
    <source>
        <strain evidence="2 3">CL_MEX2019</strain>
        <tissue evidence="2">Muscle</tissue>
    </source>
</reference>